<keyword evidence="2" id="KW-0472">Membrane</keyword>
<evidence type="ECO:0000313" key="4">
    <source>
        <dbReference type="Proteomes" id="UP000027222"/>
    </source>
</evidence>
<gene>
    <name evidence="3" type="ORF">GALMADRAFT_236130</name>
</gene>
<dbReference type="EMBL" id="KL142368">
    <property type="protein sequence ID" value="KDR83767.1"/>
    <property type="molecule type" value="Genomic_DNA"/>
</dbReference>
<keyword evidence="2" id="KW-0812">Transmembrane</keyword>
<protein>
    <submittedName>
        <fullName evidence="3">Uncharacterized protein</fullName>
    </submittedName>
</protein>
<proteinExistence type="predicted"/>
<name>A0A067TN57_GALM3</name>
<evidence type="ECO:0000256" key="2">
    <source>
        <dbReference type="SAM" id="Phobius"/>
    </source>
</evidence>
<feature type="compositionally biased region" description="Basic and acidic residues" evidence="1">
    <location>
        <begin position="16"/>
        <end position="25"/>
    </location>
</feature>
<feature type="region of interest" description="Disordered" evidence="1">
    <location>
        <begin position="1"/>
        <end position="25"/>
    </location>
</feature>
<organism evidence="3 4">
    <name type="scientific">Galerina marginata (strain CBS 339.88)</name>
    <dbReference type="NCBI Taxonomy" id="685588"/>
    <lineage>
        <taxon>Eukaryota</taxon>
        <taxon>Fungi</taxon>
        <taxon>Dikarya</taxon>
        <taxon>Basidiomycota</taxon>
        <taxon>Agaricomycotina</taxon>
        <taxon>Agaricomycetes</taxon>
        <taxon>Agaricomycetidae</taxon>
        <taxon>Agaricales</taxon>
        <taxon>Agaricineae</taxon>
        <taxon>Strophariaceae</taxon>
        <taxon>Galerina</taxon>
    </lineage>
</organism>
<sequence>MGWLNDSAARQSPMDVRLETQKPFEHQPTPSMAGLWMGNYLYVLLPSVLIPIPMQSHNLLDRRGC</sequence>
<feature type="transmembrane region" description="Helical" evidence="2">
    <location>
        <begin position="33"/>
        <end position="52"/>
    </location>
</feature>
<reference evidence="4" key="1">
    <citation type="journal article" date="2014" name="Proc. Natl. Acad. Sci. U.S.A.">
        <title>Extensive sampling of basidiomycete genomes demonstrates inadequacy of the white-rot/brown-rot paradigm for wood decay fungi.</title>
        <authorList>
            <person name="Riley R."/>
            <person name="Salamov A.A."/>
            <person name="Brown D.W."/>
            <person name="Nagy L.G."/>
            <person name="Floudas D."/>
            <person name="Held B.W."/>
            <person name="Levasseur A."/>
            <person name="Lombard V."/>
            <person name="Morin E."/>
            <person name="Otillar R."/>
            <person name="Lindquist E.A."/>
            <person name="Sun H."/>
            <person name="LaButti K.M."/>
            <person name="Schmutz J."/>
            <person name="Jabbour D."/>
            <person name="Luo H."/>
            <person name="Baker S.E."/>
            <person name="Pisabarro A.G."/>
            <person name="Walton J.D."/>
            <person name="Blanchette R.A."/>
            <person name="Henrissat B."/>
            <person name="Martin F."/>
            <person name="Cullen D."/>
            <person name="Hibbett D.S."/>
            <person name="Grigoriev I.V."/>
        </authorList>
    </citation>
    <scope>NUCLEOTIDE SEQUENCE [LARGE SCALE GENOMIC DNA]</scope>
    <source>
        <strain evidence="4">CBS 339.88</strain>
    </source>
</reference>
<evidence type="ECO:0000313" key="3">
    <source>
        <dbReference type="EMBL" id="KDR83767.1"/>
    </source>
</evidence>
<keyword evidence="4" id="KW-1185">Reference proteome</keyword>
<dbReference type="HOGENOM" id="CLU_2855865_0_0_1"/>
<feature type="non-terminal residue" evidence="3">
    <location>
        <position position="65"/>
    </location>
</feature>
<evidence type="ECO:0000256" key="1">
    <source>
        <dbReference type="SAM" id="MobiDB-lite"/>
    </source>
</evidence>
<dbReference type="Proteomes" id="UP000027222">
    <property type="component" value="Unassembled WGS sequence"/>
</dbReference>
<dbReference type="AlphaFoldDB" id="A0A067TN57"/>
<accession>A0A067TN57</accession>
<keyword evidence="2" id="KW-1133">Transmembrane helix</keyword>